<evidence type="ECO:0000256" key="7">
    <source>
        <dbReference type="SAM" id="MobiDB-lite"/>
    </source>
</evidence>
<evidence type="ECO:0000256" key="6">
    <source>
        <dbReference type="ARBA" id="ARBA00023239"/>
    </source>
</evidence>
<protein>
    <recommendedName>
        <fullName evidence="13">Guanylate cyclase</fullName>
    </recommendedName>
</protein>
<dbReference type="GO" id="GO:0005886">
    <property type="term" value="C:plasma membrane"/>
    <property type="evidence" value="ECO:0007669"/>
    <property type="project" value="TreeGrafter"/>
</dbReference>
<dbReference type="GO" id="GO:0004016">
    <property type="term" value="F:adenylate cyclase activity"/>
    <property type="evidence" value="ECO:0007669"/>
    <property type="project" value="TreeGrafter"/>
</dbReference>
<dbReference type="PANTHER" id="PTHR11920">
    <property type="entry name" value="GUANYLYL CYCLASE"/>
    <property type="match status" value="1"/>
</dbReference>
<feature type="region of interest" description="Disordered" evidence="7">
    <location>
        <begin position="288"/>
        <end position="310"/>
    </location>
</feature>
<dbReference type="Pfam" id="PF01094">
    <property type="entry name" value="ANF_receptor"/>
    <property type="match status" value="1"/>
</dbReference>
<evidence type="ECO:0000256" key="8">
    <source>
        <dbReference type="SAM" id="Phobius"/>
    </source>
</evidence>
<dbReference type="AlphaFoldDB" id="A0AAN8FSZ2"/>
<dbReference type="SUPFAM" id="SSF53822">
    <property type="entry name" value="Periplasmic binding protein-like I"/>
    <property type="match status" value="1"/>
</dbReference>
<dbReference type="GO" id="GO:0000166">
    <property type="term" value="F:nucleotide binding"/>
    <property type="evidence" value="ECO:0007669"/>
    <property type="project" value="UniProtKB-KW"/>
</dbReference>
<dbReference type="PANTHER" id="PTHR11920:SF495">
    <property type="entry name" value="RECEPTOR-TYPE GUANYLATE CYCLASE GCY-7"/>
    <property type="match status" value="1"/>
</dbReference>
<comment type="subcellular location">
    <subcellularLocation>
        <location evidence="1">Membrane</location>
    </subcellularLocation>
</comment>
<proteinExistence type="predicted"/>
<evidence type="ECO:0008006" key="13">
    <source>
        <dbReference type="Google" id="ProtNLM"/>
    </source>
</evidence>
<dbReference type="InterPro" id="IPR011009">
    <property type="entry name" value="Kinase-like_dom_sf"/>
</dbReference>
<evidence type="ECO:0000313" key="11">
    <source>
        <dbReference type="EMBL" id="KAK5983430.1"/>
    </source>
</evidence>
<dbReference type="InterPro" id="IPR028082">
    <property type="entry name" value="Peripla_BP_I"/>
</dbReference>
<dbReference type="CDD" id="cd06352">
    <property type="entry name" value="PBP1_NPR_GC-like"/>
    <property type="match status" value="1"/>
</dbReference>
<dbReference type="InterPro" id="IPR001828">
    <property type="entry name" value="ANF_lig-bd_rcpt"/>
</dbReference>
<evidence type="ECO:0000259" key="9">
    <source>
        <dbReference type="Pfam" id="PF01094"/>
    </source>
</evidence>
<accession>A0AAN8FSZ2</accession>
<dbReference type="GO" id="GO:0001653">
    <property type="term" value="F:peptide receptor activity"/>
    <property type="evidence" value="ECO:0007669"/>
    <property type="project" value="TreeGrafter"/>
</dbReference>
<dbReference type="GO" id="GO:0004383">
    <property type="term" value="F:guanylate cyclase activity"/>
    <property type="evidence" value="ECO:0007669"/>
    <property type="project" value="TreeGrafter"/>
</dbReference>
<evidence type="ECO:0000256" key="5">
    <source>
        <dbReference type="ARBA" id="ARBA00023136"/>
    </source>
</evidence>
<keyword evidence="4 8" id="KW-1133">Transmembrane helix</keyword>
<evidence type="ECO:0000313" key="12">
    <source>
        <dbReference type="Proteomes" id="UP001331761"/>
    </source>
</evidence>
<keyword evidence="12" id="KW-1185">Reference proteome</keyword>
<evidence type="ECO:0000259" key="10">
    <source>
        <dbReference type="Pfam" id="PF07714"/>
    </source>
</evidence>
<dbReference type="GO" id="GO:0007168">
    <property type="term" value="P:receptor guanylyl cyclase signaling pathway"/>
    <property type="evidence" value="ECO:0007669"/>
    <property type="project" value="TreeGrafter"/>
</dbReference>
<reference evidence="11 12" key="1">
    <citation type="submission" date="2019-10" db="EMBL/GenBank/DDBJ databases">
        <title>Assembly and Annotation for the nematode Trichostrongylus colubriformis.</title>
        <authorList>
            <person name="Martin J."/>
        </authorList>
    </citation>
    <scope>NUCLEOTIDE SEQUENCE [LARGE SCALE GENOMIC DNA]</scope>
    <source>
        <strain evidence="11">G859</strain>
        <tissue evidence="11">Whole worm</tissue>
    </source>
</reference>
<dbReference type="Gene3D" id="1.10.510.10">
    <property type="entry name" value="Transferase(Phosphotransferase) domain 1"/>
    <property type="match status" value="1"/>
</dbReference>
<sequence length="386" mass="43243">MRDVQPDTIIRTLGNVSTRARIVVVCLAEGVGQKRAFILAAKDGGFLTNEYAFIFADTKTKGYSSPIAAGKELPIWVDVKEVNDGRDEEAKKAFGQTLVISDHMGAGALTEDYKNFSDQVISRMKEAPFNCTKACEGAEYSYASVYAGQLHDAFYTYARALNTSLQTDPTAYRNGSRLFDNVMMTFQGISGKVDISKNALYSNEAQVWWAKGGVRPLAVPRCGFTGKECPLNFAAEYLLWIIVGSVLLMVIIIIIIISVGYVIQMRKKEAERLNQMWRIPYISLESTTKKKGEQSHRSLQSGTGSTSTKFTMETKTETRNFVFYMYQMRELEHDNLNRFLGLCLDGPQLFSIWKYCSRGSLNDVITKGSTTMDNIFVFSLVRDIAN</sequence>
<keyword evidence="3" id="KW-0547">Nucleotide-binding</keyword>
<dbReference type="InterPro" id="IPR001245">
    <property type="entry name" value="Ser-Thr/Tyr_kinase_cat_dom"/>
</dbReference>
<feature type="domain" description="Receptor ligand binding region" evidence="9">
    <location>
        <begin position="7"/>
        <end position="199"/>
    </location>
</feature>
<feature type="compositionally biased region" description="Polar residues" evidence="7">
    <location>
        <begin position="297"/>
        <end position="310"/>
    </location>
</feature>
<dbReference type="Pfam" id="PF07714">
    <property type="entry name" value="PK_Tyr_Ser-Thr"/>
    <property type="match status" value="1"/>
</dbReference>
<organism evidence="11 12">
    <name type="scientific">Trichostrongylus colubriformis</name>
    <name type="common">Black scour worm</name>
    <dbReference type="NCBI Taxonomy" id="6319"/>
    <lineage>
        <taxon>Eukaryota</taxon>
        <taxon>Metazoa</taxon>
        <taxon>Ecdysozoa</taxon>
        <taxon>Nematoda</taxon>
        <taxon>Chromadorea</taxon>
        <taxon>Rhabditida</taxon>
        <taxon>Rhabditina</taxon>
        <taxon>Rhabditomorpha</taxon>
        <taxon>Strongyloidea</taxon>
        <taxon>Trichostrongylidae</taxon>
        <taxon>Trichostrongylus</taxon>
    </lineage>
</organism>
<keyword evidence="2 8" id="KW-0812">Transmembrane</keyword>
<dbReference type="GO" id="GO:0004672">
    <property type="term" value="F:protein kinase activity"/>
    <property type="evidence" value="ECO:0007669"/>
    <property type="project" value="InterPro"/>
</dbReference>
<dbReference type="SUPFAM" id="SSF56112">
    <property type="entry name" value="Protein kinase-like (PK-like)"/>
    <property type="match status" value="1"/>
</dbReference>
<evidence type="ECO:0000256" key="4">
    <source>
        <dbReference type="ARBA" id="ARBA00022989"/>
    </source>
</evidence>
<gene>
    <name evidence="11" type="ORF">GCK32_012639</name>
</gene>
<evidence type="ECO:0000256" key="1">
    <source>
        <dbReference type="ARBA" id="ARBA00004370"/>
    </source>
</evidence>
<keyword evidence="6" id="KW-0456">Lyase</keyword>
<keyword evidence="5 8" id="KW-0472">Membrane</keyword>
<feature type="domain" description="Serine-threonine/tyrosine-protein kinase catalytic" evidence="10">
    <location>
        <begin position="314"/>
        <end position="385"/>
    </location>
</feature>
<feature type="non-terminal residue" evidence="11">
    <location>
        <position position="386"/>
    </location>
</feature>
<comment type="caution">
    <text evidence="11">The sequence shown here is derived from an EMBL/GenBank/DDBJ whole genome shotgun (WGS) entry which is preliminary data.</text>
</comment>
<feature type="transmembrane region" description="Helical" evidence="8">
    <location>
        <begin position="237"/>
        <end position="263"/>
    </location>
</feature>
<name>A0AAN8FSZ2_TRICO</name>
<dbReference type="Gene3D" id="3.40.50.2300">
    <property type="match status" value="1"/>
</dbReference>
<dbReference type="InterPro" id="IPR050401">
    <property type="entry name" value="Cyclic_nucleotide_synthase"/>
</dbReference>
<evidence type="ECO:0000256" key="3">
    <source>
        <dbReference type="ARBA" id="ARBA00022741"/>
    </source>
</evidence>
<dbReference type="EMBL" id="WIXE01004000">
    <property type="protein sequence ID" value="KAK5983430.1"/>
    <property type="molecule type" value="Genomic_DNA"/>
</dbReference>
<evidence type="ECO:0000256" key="2">
    <source>
        <dbReference type="ARBA" id="ARBA00022692"/>
    </source>
</evidence>
<dbReference type="Proteomes" id="UP001331761">
    <property type="component" value="Unassembled WGS sequence"/>
</dbReference>